<comment type="caution">
    <text evidence="2">The sequence shown here is derived from an EMBL/GenBank/DDBJ whole genome shotgun (WGS) entry which is preliminary data.</text>
</comment>
<organism evidence="2 3">
    <name type="scientific">Embleya scabrispora</name>
    <dbReference type="NCBI Taxonomy" id="159449"/>
    <lineage>
        <taxon>Bacteria</taxon>
        <taxon>Bacillati</taxon>
        <taxon>Actinomycetota</taxon>
        <taxon>Actinomycetes</taxon>
        <taxon>Kitasatosporales</taxon>
        <taxon>Streptomycetaceae</taxon>
        <taxon>Embleya</taxon>
    </lineage>
</organism>
<feature type="region of interest" description="Disordered" evidence="1">
    <location>
        <begin position="206"/>
        <end position="261"/>
    </location>
</feature>
<evidence type="ECO:0000313" key="3">
    <source>
        <dbReference type="Proteomes" id="UP000190037"/>
    </source>
</evidence>
<evidence type="ECO:0000313" key="2">
    <source>
        <dbReference type="EMBL" id="OPC81532.1"/>
    </source>
</evidence>
<feature type="region of interest" description="Disordered" evidence="1">
    <location>
        <begin position="1"/>
        <end position="35"/>
    </location>
</feature>
<reference evidence="2 3" key="1">
    <citation type="submission" date="2017-03" db="EMBL/GenBank/DDBJ databases">
        <title>Draft genome sequence of Streptomyces scabrisporus NF3, endophyte isolated from Amphipterygium adstringens.</title>
        <authorList>
            <person name="Vazquez M."/>
            <person name="Ceapa C.D."/>
            <person name="Rodriguez Luna D."/>
            <person name="Sanchez Esquivel S."/>
        </authorList>
    </citation>
    <scope>NUCLEOTIDE SEQUENCE [LARGE SCALE GENOMIC DNA]</scope>
    <source>
        <strain evidence="2 3">NF3</strain>
    </source>
</reference>
<gene>
    <name evidence="2" type="ORF">B4N89_11780</name>
</gene>
<dbReference type="EMBL" id="MWQN01000001">
    <property type="protein sequence ID" value="OPC81532.1"/>
    <property type="molecule type" value="Genomic_DNA"/>
</dbReference>
<dbReference type="AlphaFoldDB" id="A0A1T3NXW6"/>
<proteinExistence type="predicted"/>
<feature type="region of interest" description="Disordered" evidence="1">
    <location>
        <begin position="154"/>
        <end position="175"/>
    </location>
</feature>
<name>A0A1T3NXW6_9ACTN</name>
<accession>A0A1T3NXW6</accession>
<dbReference type="Proteomes" id="UP000190037">
    <property type="component" value="Unassembled WGS sequence"/>
</dbReference>
<sequence>MSSTFAGRHGSCPSARHVNDGIGGRPGRGRGRARRRCFPGGSGVFGGRGACGCGWVVRGWSGDRGRPPPALGAPRLGARDETGVLLTENRLAAGGREGGRVELSGEPSRVGRALSAGVARVVAGGWCGVGPAPEVGRRRRSGLRDLGLATRRASCSPKTGWQRGAGRAAGSGSPGSLPGWGGWCTAHVALVVAGNKCGVGPAPEVGRRQRSGLRDSGLATRRASCSPKTGWQRGAGRAAGSGPPGSVPGWVGRSRRALACG</sequence>
<keyword evidence="3" id="KW-1185">Reference proteome</keyword>
<protein>
    <submittedName>
        <fullName evidence="2">Uncharacterized protein</fullName>
    </submittedName>
</protein>
<evidence type="ECO:0000256" key="1">
    <source>
        <dbReference type="SAM" id="MobiDB-lite"/>
    </source>
</evidence>
<dbReference type="STRING" id="159449.B4N89_11780"/>